<evidence type="ECO:0000313" key="1">
    <source>
        <dbReference type="EMBL" id="WXB02047.1"/>
    </source>
</evidence>
<keyword evidence="2" id="KW-1185">Reference proteome</keyword>
<proteinExistence type="predicted"/>
<name>A0ABZ2KTP7_9BACT</name>
<dbReference type="RefSeq" id="WP_394831672.1">
    <property type="nucleotide sequence ID" value="NZ_CP089929.1"/>
</dbReference>
<dbReference type="Proteomes" id="UP001374803">
    <property type="component" value="Chromosome"/>
</dbReference>
<evidence type="ECO:0000313" key="2">
    <source>
        <dbReference type="Proteomes" id="UP001374803"/>
    </source>
</evidence>
<protein>
    <submittedName>
        <fullName evidence="1">Uncharacterized protein</fullName>
    </submittedName>
</protein>
<gene>
    <name evidence="1" type="ORF">LVJ94_34685</name>
</gene>
<reference evidence="1" key="1">
    <citation type="submission" date="2021-12" db="EMBL/GenBank/DDBJ databases">
        <title>Discovery of the Pendulisporaceae a myxobacterial family with distinct sporulation behavior and unique specialized metabolism.</title>
        <authorList>
            <person name="Garcia R."/>
            <person name="Popoff A."/>
            <person name="Bader C.D."/>
            <person name="Loehr J."/>
            <person name="Walesch S."/>
            <person name="Walt C."/>
            <person name="Boldt J."/>
            <person name="Bunk B."/>
            <person name="Haeckl F.J.F.P.J."/>
            <person name="Gunesch A.P."/>
            <person name="Birkelbach J."/>
            <person name="Nuebel U."/>
            <person name="Pietschmann T."/>
            <person name="Bach T."/>
            <person name="Mueller R."/>
        </authorList>
    </citation>
    <scope>NUCLEOTIDE SEQUENCE</scope>
    <source>
        <strain evidence="1">MSr11367</strain>
    </source>
</reference>
<organism evidence="1 2">
    <name type="scientific">Pendulispora rubella</name>
    <dbReference type="NCBI Taxonomy" id="2741070"/>
    <lineage>
        <taxon>Bacteria</taxon>
        <taxon>Pseudomonadati</taxon>
        <taxon>Myxococcota</taxon>
        <taxon>Myxococcia</taxon>
        <taxon>Myxococcales</taxon>
        <taxon>Sorangiineae</taxon>
        <taxon>Pendulisporaceae</taxon>
        <taxon>Pendulispora</taxon>
    </lineage>
</organism>
<accession>A0ABZ2KTP7</accession>
<dbReference type="EMBL" id="CP089983">
    <property type="protein sequence ID" value="WXB02047.1"/>
    <property type="molecule type" value="Genomic_DNA"/>
</dbReference>
<sequence>MPQRIEEEFWLTESGTLKLITRLRTPQADAVVDEMIRVYRQAISELRAPEPPAPARLLSEVAHGPRVGDSAIQRREVAFYCRAAANACSASIQSIHGFVRREFRVPGIYHLSVLLWPQAKALLEALGMGRLMLPKRRPRLLPAHPNQQRLWS</sequence>